<evidence type="ECO:0000313" key="9">
    <source>
        <dbReference type="Proteomes" id="UP000008672"/>
    </source>
</evidence>
<reference evidence="8" key="2">
    <citation type="submission" date="2025-08" db="UniProtKB">
        <authorList>
            <consortium name="Ensembl"/>
        </authorList>
    </citation>
    <scope>IDENTIFICATION</scope>
</reference>
<dbReference type="Pfam" id="PF18584">
    <property type="entry name" value="SYCP2_SLD"/>
    <property type="match status" value="1"/>
</dbReference>
<evidence type="ECO:0008006" key="10">
    <source>
        <dbReference type="Google" id="ProtNLM"/>
    </source>
</evidence>
<name>H3AHY3_LATCH</name>
<dbReference type="PANTHER" id="PTHR15607">
    <property type="entry name" value="SYNAPTONEMAL COMPLEX PROTEIN-RELATED"/>
    <property type="match status" value="1"/>
</dbReference>
<dbReference type="OMA" id="EMRKPAN"/>
<keyword evidence="9" id="KW-1185">Reference proteome</keyword>
<evidence type="ECO:0000256" key="4">
    <source>
        <dbReference type="ARBA" id="ARBA00022454"/>
    </source>
</evidence>
<keyword evidence="4" id="KW-0158">Chromosome</keyword>
<comment type="subcellular location">
    <subcellularLocation>
        <location evidence="2">Chromosome</location>
    </subcellularLocation>
    <subcellularLocation>
        <location evidence="1">Nucleus</location>
    </subcellularLocation>
</comment>
<dbReference type="STRING" id="7897.ENSLACP00000009254"/>
<dbReference type="Ensembl" id="ENSLACT00000009325.1">
    <property type="protein sequence ID" value="ENSLACP00000009254.1"/>
    <property type="gene ID" value="ENSLACG00000008165.1"/>
</dbReference>
<dbReference type="PANTHER" id="PTHR15607:SF18">
    <property type="entry name" value="SYNAPTONEMAL COMPLEX PROTEIN 2-LIKE ISOFORM X1"/>
    <property type="match status" value="1"/>
</dbReference>
<evidence type="ECO:0000256" key="5">
    <source>
        <dbReference type="ARBA" id="ARBA00023242"/>
    </source>
</evidence>
<accession>H3AHY3</accession>
<evidence type="ECO:0000256" key="2">
    <source>
        <dbReference type="ARBA" id="ARBA00004286"/>
    </source>
</evidence>
<dbReference type="GO" id="GO:0140013">
    <property type="term" value="P:meiotic nuclear division"/>
    <property type="evidence" value="ECO:0007669"/>
    <property type="project" value="TreeGrafter"/>
</dbReference>
<dbReference type="GO" id="GO:0000800">
    <property type="term" value="C:lateral element"/>
    <property type="evidence" value="ECO:0007669"/>
    <property type="project" value="TreeGrafter"/>
</dbReference>
<proteinExistence type="inferred from homology"/>
<dbReference type="Pfam" id="PF18581">
    <property type="entry name" value="SYCP2_ARLD"/>
    <property type="match status" value="1"/>
</dbReference>
<dbReference type="AlphaFoldDB" id="H3AHY3"/>
<protein>
    <recommendedName>
        <fullName evidence="10">Synaptonemal complex protein 2 like</fullName>
    </recommendedName>
</protein>
<dbReference type="Proteomes" id="UP000008672">
    <property type="component" value="Unassembled WGS sequence"/>
</dbReference>
<dbReference type="InterPro" id="IPR041322">
    <property type="entry name" value="SYCP2_ARLD"/>
</dbReference>
<dbReference type="InterPro" id="IPR024835">
    <property type="entry name" value="SYCP2-like"/>
</dbReference>
<evidence type="ECO:0000256" key="3">
    <source>
        <dbReference type="ARBA" id="ARBA00007960"/>
    </source>
</evidence>
<comment type="similarity">
    <text evidence="3">Belongs to the SYCP2 family.</text>
</comment>
<dbReference type="InParanoid" id="H3AHY3"/>
<dbReference type="GeneTree" id="ENSGT00530000063859"/>
<evidence type="ECO:0000259" key="7">
    <source>
        <dbReference type="Pfam" id="PF18584"/>
    </source>
</evidence>
<feature type="domain" description="Synaptonemal complex protein 2 Spt16M-like" evidence="7">
    <location>
        <begin position="270"/>
        <end position="334"/>
    </location>
</feature>
<dbReference type="EMBL" id="AFYH01171302">
    <property type="status" value="NOT_ANNOTATED_CDS"/>
    <property type="molecule type" value="Genomic_DNA"/>
</dbReference>
<dbReference type="InterPro" id="IPR040560">
    <property type="entry name" value="SYCP2_SLD"/>
</dbReference>
<evidence type="ECO:0000313" key="8">
    <source>
        <dbReference type="Ensembl" id="ENSLACP00000009254.1"/>
    </source>
</evidence>
<dbReference type="EMBL" id="AFYH01171303">
    <property type="status" value="NOT_ANNOTATED_CDS"/>
    <property type="molecule type" value="Genomic_DNA"/>
</dbReference>
<evidence type="ECO:0000256" key="1">
    <source>
        <dbReference type="ARBA" id="ARBA00004123"/>
    </source>
</evidence>
<reference evidence="8" key="3">
    <citation type="submission" date="2025-09" db="UniProtKB">
        <authorList>
            <consortium name="Ensembl"/>
        </authorList>
    </citation>
    <scope>IDENTIFICATION</scope>
</reference>
<evidence type="ECO:0000259" key="6">
    <source>
        <dbReference type="Pfam" id="PF18581"/>
    </source>
</evidence>
<dbReference type="HOGENOM" id="CLU_027118_0_0_1"/>
<dbReference type="EMBL" id="AFYH01171304">
    <property type="status" value="NOT_ANNOTATED_CDS"/>
    <property type="molecule type" value="Genomic_DNA"/>
</dbReference>
<sequence>VFQLESLLEDALKGKGFQNIEKFLQDQRDVQPYQKCSKELLNRIDKLVNKEMDKNEFKNVSCLLRCIQYLGKNDSDDGFPVLIEHGLVTKVFSFFNVKHTIVIFKWVSASVFLTTATEFLFFRYLSLKRTSCSSKKQLLDSFLLRLGLAVVDKECSFSFRLEAIRTVNSMLDDPSREDRRKFHLSEELCVLMQDFARTILDVGDYEIQVAISETLCRMTIKKWRHELADKWFGDEYLAKAFKQIQDKEFETDCRKFLNELNSRLGDKRRVYTYPCISAFIDMDEVKKPNDDKVDVFWIDFNLGSQSVTFFTDDLEGILWDSVILAKDNVNHFSV</sequence>
<organism evidence="8 9">
    <name type="scientific">Latimeria chalumnae</name>
    <name type="common">Coelacanth</name>
    <dbReference type="NCBI Taxonomy" id="7897"/>
    <lineage>
        <taxon>Eukaryota</taxon>
        <taxon>Metazoa</taxon>
        <taxon>Chordata</taxon>
        <taxon>Craniata</taxon>
        <taxon>Vertebrata</taxon>
        <taxon>Euteleostomi</taxon>
        <taxon>Coelacanthiformes</taxon>
        <taxon>Coelacanthidae</taxon>
        <taxon>Latimeria</taxon>
    </lineage>
</organism>
<feature type="domain" description="Synaptonemal complex protein 2 armadillo-repeat-like" evidence="6">
    <location>
        <begin position="3"/>
        <end position="178"/>
    </location>
</feature>
<reference evidence="9" key="1">
    <citation type="submission" date="2011-08" db="EMBL/GenBank/DDBJ databases">
        <title>The draft genome of Latimeria chalumnae.</title>
        <authorList>
            <person name="Di Palma F."/>
            <person name="Alfoldi J."/>
            <person name="Johnson J."/>
            <person name="Berlin A."/>
            <person name="Gnerre S."/>
            <person name="Jaffe D."/>
            <person name="MacCallum I."/>
            <person name="Young S."/>
            <person name="Walker B.J."/>
            <person name="Lander E."/>
            <person name="Lindblad-Toh K."/>
        </authorList>
    </citation>
    <scope>NUCLEOTIDE SEQUENCE [LARGE SCALE GENOMIC DNA]</scope>
    <source>
        <strain evidence="9">Wild caught</strain>
    </source>
</reference>
<keyword evidence="5" id="KW-0539">Nucleus</keyword>
<dbReference type="eggNOG" id="ENOG502QSX7">
    <property type="taxonomic scope" value="Eukaryota"/>
</dbReference>
<dbReference type="GO" id="GO:0000779">
    <property type="term" value="C:condensed chromosome, centromeric region"/>
    <property type="evidence" value="ECO:0007669"/>
    <property type="project" value="TreeGrafter"/>
</dbReference>